<sequence length="206" mass="24184">MEALLFDMPYPCDIRRCAGRWHKDIYWMYEDGTYGTCDQDGNHDGEPFGAEDLPTVAEQDAAWGRYYEYVAETGEDPLHEIYVSYGYKVVELWTFDIANSILGTVIRRWCRGRGPWHQGGRVSLPDHVLEFMLLDRPREGRLYRFTQYEDGPTTHEEWCALIRESPEVTWGVQRSALCHVRLPRTRPRKASAVQRDLKRIARRRGR</sequence>
<reference evidence="1" key="1">
    <citation type="journal article" date="2015" name="Nature">
        <title>Complex archaea that bridge the gap between prokaryotes and eukaryotes.</title>
        <authorList>
            <person name="Spang A."/>
            <person name="Saw J.H."/>
            <person name="Jorgensen S.L."/>
            <person name="Zaremba-Niedzwiedzka K."/>
            <person name="Martijn J."/>
            <person name="Lind A.E."/>
            <person name="van Eijk R."/>
            <person name="Schleper C."/>
            <person name="Guy L."/>
            <person name="Ettema T.J."/>
        </authorList>
    </citation>
    <scope>NUCLEOTIDE SEQUENCE</scope>
</reference>
<comment type="caution">
    <text evidence="1">The sequence shown here is derived from an EMBL/GenBank/DDBJ whole genome shotgun (WGS) entry which is preliminary data.</text>
</comment>
<gene>
    <name evidence="1" type="ORF">LCGC14_2741910</name>
</gene>
<organism evidence="1">
    <name type="scientific">marine sediment metagenome</name>
    <dbReference type="NCBI Taxonomy" id="412755"/>
    <lineage>
        <taxon>unclassified sequences</taxon>
        <taxon>metagenomes</taxon>
        <taxon>ecological metagenomes</taxon>
    </lineage>
</organism>
<proteinExistence type="predicted"/>
<accession>A0A0F8ZRF1</accession>
<dbReference type="AlphaFoldDB" id="A0A0F8ZRF1"/>
<evidence type="ECO:0000313" key="1">
    <source>
        <dbReference type="EMBL" id="KKK88560.1"/>
    </source>
</evidence>
<dbReference type="EMBL" id="LAZR01049899">
    <property type="protein sequence ID" value="KKK88560.1"/>
    <property type="molecule type" value="Genomic_DNA"/>
</dbReference>
<protein>
    <submittedName>
        <fullName evidence="1">Uncharacterized protein</fullName>
    </submittedName>
</protein>
<name>A0A0F8ZRF1_9ZZZZ</name>